<gene>
    <name evidence="5" type="ORF">XSP_003427</name>
</gene>
<evidence type="ECO:0000256" key="1">
    <source>
        <dbReference type="SAM" id="Coils"/>
    </source>
</evidence>
<proteinExistence type="predicted"/>
<dbReference type="CDD" id="cd03823">
    <property type="entry name" value="GT4_ExpE7-like"/>
    <property type="match status" value="1"/>
</dbReference>
<feature type="domain" description="Glycosyltransferase subfamily 4-like N-terminal" evidence="4">
    <location>
        <begin position="733"/>
        <end position="887"/>
    </location>
</feature>
<dbReference type="RefSeq" id="WP_119131790.1">
    <property type="nucleotide sequence ID" value="NZ_LR861803.1"/>
</dbReference>
<dbReference type="Pfam" id="PF00534">
    <property type="entry name" value="Glycos_transf_1"/>
    <property type="match status" value="1"/>
</dbReference>
<dbReference type="Proteomes" id="UP000515493">
    <property type="component" value="Chromosome"/>
</dbReference>
<dbReference type="EMBL" id="LR861803">
    <property type="protein sequence ID" value="CAD1795772.1"/>
    <property type="molecule type" value="Genomic_DNA"/>
</dbReference>
<evidence type="ECO:0000259" key="4">
    <source>
        <dbReference type="Pfam" id="PF13579"/>
    </source>
</evidence>
<feature type="coiled-coil region" evidence="1">
    <location>
        <begin position="155"/>
        <end position="203"/>
    </location>
</feature>
<feature type="domain" description="Spore protein YkvP/CgeB glycosyl transferase-like" evidence="3">
    <location>
        <begin position="515"/>
        <end position="657"/>
    </location>
</feature>
<dbReference type="EMBL" id="LR824641">
    <property type="protein sequence ID" value="CAD0338604.1"/>
    <property type="molecule type" value="Genomic_DNA"/>
</dbReference>
<evidence type="ECO:0000259" key="2">
    <source>
        <dbReference type="Pfam" id="PF00534"/>
    </source>
</evidence>
<evidence type="ECO:0000313" key="7">
    <source>
        <dbReference type="Proteomes" id="UP000515493"/>
    </source>
</evidence>
<sequence>MKHRVDPAVPSALQQPASPEHIAAWLLKSLRPDHMVDAGDARSALFTALRSETAVSALPLVRVENPDELGNQPANALILLSPDRISDGWQLMDWIRRLAPRGAVVLEGPPPRDSVVAGQALDDGLHWLFTSGADLLVGAGFTPGSVQDETAILKLEDAQLLLTEQRHKLAELQASLGAQHSELDNATQALAKAERKVASLRRALEASGLATQSTFDNLRAAHGQIGSMLHSRSWRLTAPLRGVHLVLRKVWGILRNLFILAKATLRVSKQNGLREAGRRISNQLRQPSTLLRAGGGGSWKLNPEYPLPAAIPGSTSQRTRVLLVAEMGIAQCLKYRVLQKQQMIEGLGYDCTIVNWVDNVCTRDLLATHNVAVFYRVPGYPDQMETIALARSMGVRTFWEVDDLIFDLEHYLNNSNINDLPPAVRKGILEGVPLYRKAMLACDGCIASTTAMADAMRTAGAEDTWVVENALDIETLRAAEEIASAPPRGDGLLRIVYGSGSKAHDSDFRVAAPAILRILRKRYDVRLTIIGHLNLPPEFKELDAQIERLPPSDYSTYMRRLAKCQINIAPLERTTFNDTKSNIKYLEAGILSIPSVCTPTVEYQETIEHGVTGMLAGSEAEWEMCLMALVESPGLRRQIGEAARLHVEEDYIPQAVAVHRLEPWLQSLAVAPRPRPRPRILGVNIFFEPRSFGGATIVAEQMERIINADGRAEYATFTTLPTTDVHAYKVVRYQSSAGEVFAMGLPHENDPALQFDNPYPTGCFREVLRAWRPDVVHIHSIQGIGIQIAEVCQAEGVPFVVTLHDAWWICARQFMVNDEGQYCYQRKVDLDVCKTCVPHPAMNPYRQHRLHEVLTGAALLLSPSQFFAGIYADNGFDPSRLRVNKNGIAKPKVMPNRSAPSTRKIRFGFVGGEGPIKGSPLIKKALQGLSHTNYELHVVDNELNLGRRSIFESNWKVPGVFKAVPAYTQQTIDDFFGSIDVLLFPTQWKESFGLSVREALIRDVWVIATDAGGVIEDIVDGQNGNIIPLDDDGTALQAVIRNLLEAPDKLDGYRNPHADVVRLFDEQADELTDYLLEVVERQPVNWRLPTEIA</sequence>
<dbReference type="PANTHER" id="PTHR45947:SF13">
    <property type="entry name" value="TRANSFERASE"/>
    <property type="match status" value="1"/>
</dbReference>
<dbReference type="Gene3D" id="3.40.50.2000">
    <property type="entry name" value="Glycogen Phosphorylase B"/>
    <property type="match status" value="3"/>
</dbReference>
<evidence type="ECO:0000313" key="6">
    <source>
        <dbReference type="EMBL" id="CAD1795772.1"/>
    </source>
</evidence>
<dbReference type="Pfam" id="PF13524">
    <property type="entry name" value="Glyco_trans_1_2"/>
    <property type="match status" value="1"/>
</dbReference>
<dbReference type="PANTHER" id="PTHR45947">
    <property type="entry name" value="SULFOQUINOVOSYL TRANSFERASE SQD2"/>
    <property type="match status" value="1"/>
</dbReference>
<dbReference type="Pfam" id="PF13579">
    <property type="entry name" value="Glyco_trans_4_4"/>
    <property type="match status" value="1"/>
</dbReference>
<accession>A0A8E4G8A2</accession>
<dbReference type="InterPro" id="IPR050194">
    <property type="entry name" value="Glycosyltransferase_grp1"/>
</dbReference>
<dbReference type="KEGG" id="xeu:XSP_003427"/>
<feature type="domain" description="Glycosyl transferase family 1" evidence="2">
    <location>
        <begin position="901"/>
        <end position="1049"/>
    </location>
</feature>
<keyword evidence="5" id="KW-0808">Transferase</keyword>
<dbReference type="InterPro" id="IPR001296">
    <property type="entry name" value="Glyco_trans_1"/>
</dbReference>
<keyword evidence="1" id="KW-0175">Coiled coil</keyword>
<name>A0A8E4G8A2_9XANT</name>
<dbReference type="GeneID" id="79390727"/>
<dbReference type="InterPro" id="IPR028098">
    <property type="entry name" value="Glyco_trans_4-like_N"/>
</dbReference>
<dbReference type="AlphaFoldDB" id="A0A8E4G8A2"/>
<evidence type="ECO:0000259" key="3">
    <source>
        <dbReference type="Pfam" id="PF13524"/>
    </source>
</evidence>
<evidence type="ECO:0000313" key="5">
    <source>
        <dbReference type="EMBL" id="CAD0338604.1"/>
    </source>
</evidence>
<organism evidence="5">
    <name type="scientific">Xanthomonas euroxanthea</name>
    <dbReference type="NCBI Taxonomy" id="2259622"/>
    <lineage>
        <taxon>Bacteria</taxon>
        <taxon>Pseudomonadati</taxon>
        <taxon>Pseudomonadota</taxon>
        <taxon>Gammaproteobacteria</taxon>
        <taxon>Lysobacterales</taxon>
        <taxon>Lysobacteraceae</taxon>
        <taxon>Xanthomonas</taxon>
    </lineage>
</organism>
<reference evidence="5 7" key="1">
    <citation type="submission" date="2020-07" db="EMBL/GenBank/DDBJ databases">
        <authorList>
            <person name="Teixeira M."/>
        </authorList>
    </citation>
    <scope>NUCLEOTIDE SEQUENCE</scope>
    <source>
        <strain evidence="6">1</strain>
        <strain evidence="5">Xanthomonas sp. CPBF 367</strain>
    </source>
</reference>
<protein>
    <submittedName>
        <fullName evidence="5">Glycosyltransferase</fullName>
    </submittedName>
</protein>
<dbReference type="InterPro" id="IPR055259">
    <property type="entry name" value="YkvP/CgeB_Glyco_trans-like"/>
</dbReference>
<dbReference type="SUPFAM" id="SSF53756">
    <property type="entry name" value="UDP-Glycosyltransferase/glycogen phosphorylase"/>
    <property type="match status" value="2"/>
</dbReference>
<dbReference type="GO" id="GO:0016757">
    <property type="term" value="F:glycosyltransferase activity"/>
    <property type="evidence" value="ECO:0007669"/>
    <property type="project" value="InterPro"/>
</dbReference>